<evidence type="ECO:0000256" key="2">
    <source>
        <dbReference type="SAM" id="MobiDB-lite"/>
    </source>
</evidence>
<feature type="coiled-coil region" evidence="1">
    <location>
        <begin position="297"/>
        <end position="331"/>
    </location>
</feature>
<dbReference type="GO" id="GO:0005525">
    <property type="term" value="F:GTP binding"/>
    <property type="evidence" value="ECO:0007669"/>
    <property type="project" value="InterPro"/>
</dbReference>
<keyword evidence="3" id="KW-0472">Membrane</keyword>
<keyword evidence="3" id="KW-0812">Transmembrane</keyword>
<evidence type="ECO:0000313" key="6">
    <source>
        <dbReference type="Proteomes" id="UP000184255"/>
    </source>
</evidence>
<proteinExistence type="predicted"/>
<dbReference type="AlphaFoldDB" id="A0A1L7UEL6"/>
<name>A0A1L7UEL6_FUSMA</name>
<comment type="caution">
    <text evidence="5">The sequence shown here is derived from an EMBL/GenBank/DDBJ whole genome shotgun (WGS) entry which is preliminary data.</text>
</comment>
<feature type="transmembrane region" description="Helical" evidence="3">
    <location>
        <begin position="681"/>
        <end position="702"/>
    </location>
</feature>
<feature type="region of interest" description="Disordered" evidence="2">
    <location>
        <begin position="1"/>
        <end position="46"/>
    </location>
</feature>
<dbReference type="VEuPathDB" id="FungiDB:FMAN_14509"/>
<dbReference type="Pfam" id="PF01926">
    <property type="entry name" value="MMR_HSR1"/>
    <property type="match status" value="1"/>
</dbReference>
<accession>A0A1L7UEL6</accession>
<dbReference type="GeneID" id="65093756"/>
<feature type="compositionally biased region" description="Polar residues" evidence="2">
    <location>
        <begin position="434"/>
        <end position="465"/>
    </location>
</feature>
<dbReference type="CDD" id="cd00882">
    <property type="entry name" value="Ras_like_GTPase"/>
    <property type="match status" value="1"/>
</dbReference>
<feature type="compositionally biased region" description="Low complexity" evidence="2">
    <location>
        <begin position="23"/>
        <end position="32"/>
    </location>
</feature>
<reference evidence="6" key="1">
    <citation type="journal article" date="2016" name="Genome Biol. Evol.">
        <title>Comparative 'omics' of the Fusarium fujikuroi species complex highlights differences in genetic potential and metabolite synthesis.</title>
        <authorList>
            <person name="Niehaus E.-M."/>
            <person name="Muensterkoetter M."/>
            <person name="Proctor R.H."/>
            <person name="Brown D.W."/>
            <person name="Sharon A."/>
            <person name="Idan Y."/>
            <person name="Oren-Young L."/>
            <person name="Sieber C.M."/>
            <person name="Novak O."/>
            <person name="Pencik A."/>
            <person name="Tarkowska D."/>
            <person name="Hromadova K."/>
            <person name="Freeman S."/>
            <person name="Maymon M."/>
            <person name="Elazar M."/>
            <person name="Youssef S.A."/>
            <person name="El-Shabrawy E.S.M."/>
            <person name="Shalaby A.B.A."/>
            <person name="Houterman P."/>
            <person name="Brock N.L."/>
            <person name="Burkhardt I."/>
            <person name="Tsavkelova E.A."/>
            <person name="Dickschat J.S."/>
            <person name="Galuszka P."/>
            <person name="Gueldener U."/>
            <person name="Tudzynski B."/>
        </authorList>
    </citation>
    <scope>NUCLEOTIDE SEQUENCE [LARGE SCALE GENOMIC DNA]</scope>
    <source>
        <strain evidence="6">MRC7560</strain>
    </source>
</reference>
<gene>
    <name evidence="5" type="ORF">FMAN_14509</name>
</gene>
<keyword evidence="3" id="KW-1133">Transmembrane helix</keyword>
<evidence type="ECO:0000313" key="5">
    <source>
        <dbReference type="EMBL" id="CVL07632.1"/>
    </source>
</evidence>
<dbReference type="EMBL" id="FCQH01000020">
    <property type="protein sequence ID" value="CVL07632.1"/>
    <property type="molecule type" value="Genomic_DNA"/>
</dbReference>
<evidence type="ECO:0000256" key="1">
    <source>
        <dbReference type="SAM" id="Coils"/>
    </source>
</evidence>
<evidence type="ECO:0000256" key="3">
    <source>
        <dbReference type="SAM" id="Phobius"/>
    </source>
</evidence>
<dbReference type="InterPro" id="IPR006073">
    <property type="entry name" value="GTP-bd"/>
</dbReference>
<keyword evidence="6" id="KW-1185">Reference proteome</keyword>
<dbReference type="InterPro" id="IPR027417">
    <property type="entry name" value="P-loop_NTPase"/>
</dbReference>
<protein>
    <recommendedName>
        <fullName evidence="4">G domain-containing protein</fullName>
    </recommendedName>
</protein>
<organism evidence="5 6">
    <name type="scientific">Fusarium mangiferae</name>
    <name type="common">Mango malformation disease fungus</name>
    <dbReference type="NCBI Taxonomy" id="192010"/>
    <lineage>
        <taxon>Eukaryota</taxon>
        <taxon>Fungi</taxon>
        <taxon>Dikarya</taxon>
        <taxon>Ascomycota</taxon>
        <taxon>Pezizomycotina</taxon>
        <taxon>Sordariomycetes</taxon>
        <taxon>Hypocreomycetidae</taxon>
        <taxon>Hypocreales</taxon>
        <taxon>Nectriaceae</taxon>
        <taxon>Fusarium</taxon>
        <taxon>Fusarium fujikuroi species complex</taxon>
    </lineage>
</organism>
<dbReference type="RefSeq" id="XP_041690620.1">
    <property type="nucleotide sequence ID" value="XM_041825217.1"/>
</dbReference>
<dbReference type="Proteomes" id="UP000184255">
    <property type="component" value="Unassembled WGS sequence"/>
</dbReference>
<sequence>MADLVKASTATAKAGRPANLSNEPESPEVVSSQNVLQTEHPPVGTRSPRSIAEAAVIVVLGQTGSGKSYFIQAATQDKAIVAGHTLSSETAEICAYKTEIDGNPVVLVDTIGFDDSYRSDATVLREVATWLAERYAEGTRMAGILYMQNIDAWRITGSVVRNLRAFEKINGADAMESTILVANRWDKIDRDSGERRLEELMENPDFWGTAIEQGATVERYLGTHEDAQRIQELIDRRLELSETEAGKTLLEEINQLKALHMREMSELRSTMREALDSKNQEFYKALAWHQSYLQRLLESSEAEMLELKSKNKALEESRSAYDERIARLEGSFEDRLRLIEEQGLPPPPPYPELEGQAGSRGSFPSYMMAWMSVESSWGRATVQFFRKLLRPRLRAGYRRLEWKCTCGELLYGDFQETTSGSLDKLAASLKEYSEQGSRQGEPSQLQTPTKPYTRQRFSGRGNSPGRNRDDPNQSNQESGTNSSNQLAHPIQIRQALQLCIETGKYTLALNEVDLHGPCTDGNLFGRIRERYELSSRHILPLRMWFWKPENAIFVKFRLGQLPFVSPIAGTIDSPVIPPKEEVDAGKYVYTPCPIEEIPMYSRTFFHHFYSPASKHPYAFWGMRLPRKLGPKLGPMTQGWEIHLEERPDWSLFTLLMFILLLLSGLIAGLYSWRTGDHQSGIAIGTWLTSVQAMGITALCLWWK</sequence>
<evidence type="ECO:0000259" key="4">
    <source>
        <dbReference type="Pfam" id="PF01926"/>
    </source>
</evidence>
<feature type="transmembrane region" description="Helical" evidence="3">
    <location>
        <begin position="649"/>
        <end position="669"/>
    </location>
</feature>
<feature type="compositionally biased region" description="Polar residues" evidence="2">
    <location>
        <begin position="472"/>
        <end position="486"/>
    </location>
</feature>
<keyword evidence="1" id="KW-0175">Coiled coil</keyword>
<dbReference type="Gene3D" id="3.40.50.300">
    <property type="entry name" value="P-loop containing nucleotide triphosphate hydrolases"/>
    <property type="match status" value="1"/>
</dbReference>
<feature type="region of interest" description="Disordered" evidence="2">
    <location>
        <begin position="431"/>
        <end position="486"/>
    </location>
</feature>
<dbReference type="SUPFAM" id="SSF52540">
    <property type="entry name" value="P-loop containing nucleoside triphosphate hydrolases"/>
    <property type="match status" value="1"/>
</dbReference>
<feature type="domain" description="G" evidence="4">
    <location>
        <begin position="57"/>
        <end position="148"/>
    </location>
</feature>